<dbReference type="Gene3D" id="3.40.50.1970">
    <property type="match status" value="1"/>
</dbReference>
<feature type="region of interest" description="Disordered" evidence="11">
    <location>
        <begin position="371"/>
        <end position="430"/>
    </location>
</feature>
<dbReference type="GO" id="GO:0046872">
    <property type="term" value="F:metal ion binding"/>
    <property type="evidence" value="ECO:0007669"/>
    <property type="project" value="UniProtKB-KW"/>
</dbReference>
<evidence type="ECO:0000256" key="8">
    <source>
        <dbReference type="ARBA" id="ARBA00038469"/>
    </source>
</evidence>
<evidence type="ECO:0000256" key="2">
    <source>
        <dbReference type="ARBA" id="ARBA00001941"/>
    </source>
</evidence>
<comment type="catalytic activity">
    <reaction evidence="5">
        <text>D-glucose 6-phosphate = 2-deoxy-L-scyllo-inosose + phosphate</text>
        <dbReference type="Rhea" id="RHEA:33071"/>
        <dbReference type="ChEBI" id="CHEBI:43474"/>
        <dbReference type="ChEBI" id="CHEBI:61548"/>
        <dbReference type="ChEBI" id="CHEBI:64796"/>
        <dbReference type="EC" id="4.2.3.124"/>
    </reaction>
</comment>
<evidence type="ECO:0000313" key="14">
    <source>
        <dbReference type="EMBL" id="OSY50079.1"/>
    </source>
</evidence>
<dbReference type="Gene3D" id="1.20.1090.10">
    <property type="entry name" value="Dehydroquinate synthase-like - alpha domain"/>
    <property type="match status" value="1"/>
</dbReference>
<comment type="caution">
    <text evidence="14">The sequence shown here is derived from an EMBL/GenBank/DDBJ whole genome shotgun (WGS) entry which is preliminary data.</text>
</comment>
<comment type="cofactor">
    <cofactor evidence="2">
        <name>Co(2+)</name>
        <dbReference type="ChEBI" id="CHEBI:48828"/>
    </cofactor>
</comment>
<evidence type="ECO:0000256" key="11">
    <source>
        <dbReference type="SAM" id="MobiDB-lite"/>
    </source>
</evidence>
<dbReference type="GO" id="GO:0003856">
    <property type="term" value="F:3-dehydroquinate synthase activity"/>
    <property type="evidence" value="ECO:0007669"/>
    <property type="project" value="TreeGrafter"/>
</dbReference>
<dbReference type="AlphaFoldDB" id="A0A1Y2NSL7"/>
<feature type="compositionally biased region" description="Low complexity" evidence="11">
    <location>
        <begin position="379"/>
        <end position="399"/>
    </location>
</feature>
<dbReference type="PANTHER" id="PTHR43622:SF1">
    <property type="entry name" value="3-DEHYDROQUINATE SYNTHASE"/>
    <property type="match status" value="1"/>
</dbReference>
<organism evidence="14 15">
    <name type="scientific">Streptomyces fradiae ATCC 10745 = DSM 40063</name>
    <dbReference type="NCBI Taxonomy" id="1319510"/>
    <lineage>
        <taxon>Bacteria</taxon>
        <taxon>Bacillati</taxon>
        <taxon>Actinomycetota</taxon>
        <taxon>Actinomycetes</taxon>
        <taxon>Kitasatosporales</taxon>
        <taxon>Streptomycetaceae</taxon>
        <taxon>Streptomyces</taxon>
    </lineage>
</organism>
<evidence type="ECO:0000256" key="5">
    <source>
        <dbReference type="ARBA" id="ARBA00035757"/>
    </source>
</evidence>
<comment type="similarity">
    <text evidence="8">Belongs to the sugar phosphate cyclases superfamily. DOI synthase family.</text>
</comment>
<dbReference type="EC" id="4.2.3.124" evidence="9"/>
<evidence type="ECO:0000259" key="13">
    <source>
        <dbReference type="Pfam" id="PF24621"/>
    </source>
</evidence>
<evidence type="ECO:0000256" key="6">
    <source>
        <dbReference type="ARBA" id="ARBA00037594"/>
    </source>
</evidence>
<keyword evidence="3" id="KW-0479">Metal-binding</keyword>
<evidence type="ECO:0000256" key="1">
    <source>
        <dbReference type="ARBA" id="ARBA00001911"/>
    </source>
</evidence>
<accession>A0A1Y2NSL7</accession>
<comment type="function">
    <text evidence="6">Catalyzes the intramolecular carbocycle formation from D-glucose-6-phosphate to 2-deoxy-scyllo-inosose (DOI).</text>
</comment>
<gene>
    <name evidence="14" type="primary">kanC</name>
    <name evidence="14" type="ORF">BG846_04317</name>
</gene>
<dbReference type="CDD" id="cd08197">
    <property type="entry name" value="DOIS"/>
    <property type="match status" value="1"/>
</dbReference>
<evidence type="ECO:0000256" key="4">
    <source>
        <dbReference type="ARBA" id="ARBA00023027"/>
    </source>
</evidence>
<protein>
    <recommendedName>
        <fullName evidence="10">2-deoxy-scyllo-inosose synthase</fullName>
        <ecNumber evidence="9">4.2.3.124</ecNumber>
    </recommendedName>
</protein>
<keyword evidence="14" id="KW-0456">Lyase</keyword>
<evidence type="ECO:0000256" key="3">
    <source>
        <dbReference type="ARBA" id="ARBA00022723"/>
    </source>
</evidence>
<proteinExistence type="inferred from homology"/>
<dbReference type="SMR" id="A0A1Y2NSL7"/>
<evidence type="ECO:0000256" key="9">
    <source>
        <dbReference type="ARBA" id="ARBA00039146"/>
    </source>
</evidence>
<name>A0A1Y2NSL7_STRFR</name>
<dbReference type="EMBL" id="MIFZ01000296">
    <property type="protein sequence ID" value="OSY50079.1"/>
    <property type="molecule type" value="Genomic_DNA"/>
</dbReference>
<reference evidence="14 15" key="1">
    <citation type="submission" date="2016-09" db="EMBL/GenBank/DDBJ databases">
        <title>Streptomyces fradiae DSM40063, a candidate organism with high potential of specific P450 cytochromes.</title>
        <authorList>
            <person name="Grumaz C."/>
            <person name="Vainshtein Y."/>
            <person name="Kirstahler P."/>
            <person name="Sohn K."/>
        </authorList>
    </citation>
    <scope>NUCLEOTIDE SEQUENCE [LARGE SCALE GENOMIC DNA]</scope>
    <source>
        <strain evidence="14 15">DSM 40063</strain>
    </source>
</reference>
<dbReference type="RefSeq" id="WP_085921507.1">
    <property type="nucleotide sequence ID" value="NZ_CP023696.1"/>
</dbReference>
<dbReference type="SUPFAM" id="SSF56796">
    <property type="entry name" value="Dehydroquinate synthase-like"/>
    <property type="match status" value="1"/>
</dbReference>
<keyword evidence="4" id="KW-0520">NAD</keyword>
<dbReference type="Pfam" id="PF01761">
    <property type="entry name" value="DHQ_synthase"/>
    <property type="match status" value="1"/>
</dbReference>
<comment type="pathway">
    <text evidence="7">Metabolic intermediate biosynthesis; 2-deoxystreptamine biosynthesis; 2-deoxystreptamine from D-glucose 6-phosphate: step 1/4.</text>
</comment>
<dbReference type="GeneID" id="91406630"/>
<feature type="domain" description="3-dehydroquinate synthase N-terminal" evidence="12">
    <location>
        <begin position="70"/>
        <end position="179"/>
    </location>
</feature>
<evidence type="ECO:0000256" key="10">
    <source>
        <dbReference type="ARBA" id="ARBA00040375"/>
    </source>
</evidence>
<dbReference type="InterPro" id="IPR050071">
    <property type="entry name" value="Dehydroquinate_synthase"/>
</dbReference>
<sequence>MQTTRIAMEDASFPYRLGTDCAEDVVARLAALEASSYLVVADTTVAELYGAALTAHIDKEAGPSHLLTHEVGEVHKTLATVSALAEQALGRGADRRSVVVALGGGVTGNIAGLMASLLFRGIRLVHVPTTVVAMLDSVLSLKQAVNTTFGKNLAGTFYQPVEVLADTAALRTLPPREIRSGMGEVVKNALAIRPAMLDRLAGALRPDTRYDDETMRWIIAESLAAKADVTSGDKHERRSGLVLEYGHTAGHAIEHASRGAVAHGAGVAVGMTLAAEVSRRLGHADAGLVALHRELVAAAGVEPAVPDHVDTALVKNWLAYDNKRGYLDSPPGHTPMVLLSAPGEVLHTGTMPLVPVPLALLEEVVDESAARGGAGGGAAEPAAARTGPVPDGPEAAVPATPGPVPAGPAAAAPLPSGPAPTAPAAAGPVP</sequence>
<dbReference type="Pfam" id="PF24621">
    <property type="entry name" value="DHQS_C"/>
    <property type="match status" value="1"/>
</dbReference>
<comment type="cofactor">
    <cofactor evidence="1">
        <name>NAD(+)</name>
        <dbReference type="ChEBI" id="CHEBI:57540"/>
    </cofactor>
</comment>
<dbReference type="InterPro" id="IPR030960">
    <property type="entry name" value="DHQS/DOIS_N"/>
</dbReference>
<dbReference type="InterPro" id="IPR056179">
    <property type="entry name" value="DHQS_C"/>
</dbReference>
<dbReference type="Proteomes" id="UP000194318">
    <property type="component" value="Unassembled WGS sequence"/>
</dbReference>
<dbReference type="PANTHER" id="PTHR43622">
    <property type="entry name" value="3-DEHYDROQUINATE SYNTHASE"/>
    <property type="match status" value="1"/>
</dbReference>
<evidence type="ECO:0000256" key="7">
    <source>
        <dbReference type="ARBA" id="ARBA00037923"/>
    </source>
</evidence>
<evidence type="ECO:0000259" key="12">
    <source>
        <dbReference type="Pfam" id="PF01761"/>
    </source>
</evidence>
<evidence type="ECO:0000313" key="15">
    <source>
        <dbReference type="Proteomes" id="UP000194318"/>
    </source>
</evidence>
<feature type="domain" description="3-dehydroquinate synthase C-terminal" evidence="13">
    <location>
        <begin position="181"/>
        <end position="323"/>
    </location>
</feature>